<feature type="transmembrane region" description="Helical" evidence="6">
    <location>
        <begin position="206"/>
        <end position="229"/>
    </location>
</feature>
<dbReference type="SUPFAM" id="SSF103473">
    <property type="entry name" value="MFS general substrate transporter"/>
    <property type="match status" value="1"/>
</dbReference>
<evidence type="ECO:0000256" key="5">
    <source>
        <dbReference type="ARBA" id="ARBA00023136"/>
    </source>
</evidence>
<proteinExistence type="predicted"/>
<feature type="transmembrane region" description="Helical" evidence="6">
    <location>
        <begin position="273"/>
        <end position="292"/>
    </location>
</feature>
<reference evidence="8 9" key="1">
    <citation type="journal article" date="2019" name="Nat. Med.">
        <title>A library of human gut bacterial isolates paired with longitudinal multiomics data enables mechanistic microbiome research.</title>
        <authorList>
            <person name="Poyet M."/>
            <person name="Groussin M."/>
            <person name="Gibbons S.M."/>
            <person name="Avila-Pacheco J."/>
            <person name="Jiang X."/>
            <person name="Kearney S.M."/>
            <person name="Perrotta A.R."/>
            <person name="Berdy B."/>
            <person name="Zhao S."/>
            <person name="Lieberman T.D."/>
            <person name="Swanson P.K."/>
            <person name="Smith M."/>
            <person name="Roesemann S."/>
            <person name="Alexander J.E."/>
            <person name="Rich S.A."/>
            <person name="Livny J."/>
            <person name="Vlamakis H."/>
            <person name="Clish C."/>
            <person name="Bullock K."/>
            <person name="Deik A."/>
            <person name="Scott J."/>
            <person name="Pierce K.A."/>
            <person name="Xavier R.J."/>
            <person name="Alm E.J."/>
        </authorList>
    </citation>
    <scope>NUCLEOTIDE SEQUENCE [LARGE SCALE GENOMIC DNA]</scope>
    <source>
        <strain evidence="8 9">BIOML-A19</strain>
    </source>
</reference>
<feature type="transmembrane region" description="Helical" evidence="6">
    <location>
        <begin position="359"/>
        <end position="380"/>
    </location>
</feature>
<dbReference type="PANTHER" id="PTHR43702">
    <property type="entry name" value="L-FUCOSE-PROTON SYMPORTER"/>
    <property type="match status" value="1"/>
</dbReference>
<evidence type="ECO:0000256" key="4">
    <source>
        <dbReference type="ARBA" id="ARBA00022989"/>
    </source>
</evidence>
<organism evidence="8 9">
    <name type="scientific">Bacteroides uniformis</name>
    <dbReference type="NCBI Taxonomy" id="820"/>
    <lineage>
        <taxon>Bacteria</taxon>
        <taxon>Pseudomonadati</taxon>
        <taxon>Bacteroidota</taxon>
        <taxon>Bacteroidia</taxon>
        <taxon>Bacteroidales</taxon>
        <taxon>Bacteroidaceae</taxon>
        <taxon>Bacteroides</taxon>
    </lineage>
</organism>
<dbReference type="AlphaFoldDB" id="A0A7J5GTY4"/>
<dbReference type="InterPro" id="IPR011701">
    <property type="entry name" value="MFS"/>
</dbReference>
<dbReference type="GO" id="GO:0022857">
    <property type="term" value="F:transmembrane transporter activity"/>
    <property type="evidence" value="ECO:0007669"/>
    <property type="project" value="InterPro"/>
</dbReference>
<dbReference type="RefSeq" id="WP_151875946.1">
    <property type="nucleotide sequence ID" value="NZ_WCTY01000036.1"/>
</dbReference>
<dbReference type="InterPro" id="IPR036259">
    <property type="entry name" value="MFS_trans_sf"/>
</dbReference>
<evidence type="ECO:0000256" key="1">
    <source>
        <dbReference type="ARBA" id="ARBA00004429"/>
    </source>
</evidence>
<comment type="subcellular location">
    <subcellularLocation>
        <location evidence="1">Cell inner membrane</location>
        <topology evidence="1">Multi-pass membrane protein</topology>
    </subcellularLocation>
</comment>
<feature type="transmembrane region" description="Helical" evidence="6">
    <location>
        <begin position="249"/>
        <end position="266"/>
    </location>
</feature>
<dbReference type="Proteomes" id="UP000487221">
    <property type="component" value="Unassembled WGS sequence"/>
</dbReference>
<evidence type="ECO:0000256" key="6">
    <source>
        <dbReference type="SAM" id="Phobius"/>
    </source>
</evidence>
<comment type="caution">
    <text evidence="8">The sequence shown here is derived from an EMBL/GenBank/DDBJ whole genome shotgun (WGS) entry which is preliminary data.</text>
</comment>
<evidence type="ECO:0000313" key="8">
    <source>
        <dbReference type="EMBL" id="KAB4181017.1"/>
    </source>
</evidence>
<sequence length="388" mass="42186">MESKYFFLKVLPVLFGFWIMGFVDVIGISVSYTKEQFGWSEIRAGLLPFMVFFWFLVLSVPVASLMNRFGRKNAVLLSMLFTFVGMVLPYFLFNEWTCYYAFALLGIGNAILQVSLNPLLQNVVSGKMLTSSLTAGQLVKALSAFVGPLLAGYCSYHLGGWEMMFLIYATITLLSTVWLYFVPISREEIIDGGSSIGTTLGLLKDCRILVLFLGIICVVGLDVGMNTVIPKLLIERIGMGIEEAGYGTSAYFAARTLGAFLGVFILAKVSEKLYFTSNMLIALLALVGLILVDSYIGILIFVCIIAFCAAGIFSVIYSLAMKTMPHKSNEISGLMITGVSGGAIAPLLMGVATDACGTQIGSLLVLGVCIAYLLFCSFTVKTLRNVNE</sequence>
<dbReference type="Gene3D" id="1.20.1250.20">
    <property type="entry name" value="MFS general substrate transporter like domains"/>
    <property type="match status" value="2"/>
</dbReference>
<dbReference type="EMBL" id="WCTY01000036">
    <property type="protein sequence ID" value="KAB4181017.1"/>
    <property type="molecule type" value="Genomic_DNA"/>
</dbReference>
<evidence type="ECO:0000259" key="7">
    <source>
        <dbReference type="PROSITE" id="PS50850"/>
    </source>
</evidence>
<feature type="transmembrane region" description="Helical" evidence="6">
    <location>
        <begin position="42"/>
        <end position="62"/>
    </location>
</feature>
<gene>
    <name evidence="8" type="ORF">GAQ44_17515</name>
</gene>
<keyword evidence="5 6" id="KW-0472">Membrane</keyword>
<feature type="transmembrane region" description="Helical" evidence="6">
    <location>
        <begin position="331"/>
        <end position="353"/>
    </location>
</feature>
<evidence type="ECO:0000256" key="3">
    <source>
        <dbReference type="ARBA" id="ARBA00022692"/>
    </source>
</evidence>
<name>A0A7J5GTY4_BACUN</name>
<dbReference type="Pfam" id="PF07690">
    <property type="entry name" value="MFS_1"/>
    <property type="match status" value="1"/>
</dbReference>
<evidence type="ECO:0000256" key="2">
    <source>
        <dbReference type="ARBA" id="ARBA00022475"/>
    </source>
</evidence>
<feature type="domain" description="Major facilitator superfamily (MFS) profile" evidence="7">
    <location>
        <begin position="5"/>
        <end position="384"/>
    </location>
</feature>
<feature type="transmembrane region" description="Helical" evidence="6">
    <location>
        <begin position="141"/>
        <end position="159"/>
    </location>
</feature>
<keyword evidence="2" id="KW-1003">Cell membrane</keyword>
<dbReference type="InterPro" id="IPR020846">
    <property type="entry name" value="MFS_dom"/>
</dbReference>
<dbReference type="PROSITE" id="PS50850">
    <property type="entry name" value="MFS"/>
    <property type="match status" value="1"/>
</dbReference>
<feature type="transmembrane region" description="Helical" evidence="6">
    <location>
        <begin position="298"/>
        <end position="319"/>
    </location>
</feature>
<feature type="transmembrane region" description="Helical" evidence="6">
    <location>
        <begin position="165"/>
        <end position="185"/>
    </location>
</feature>
<keyword evidence="4 6" id="KW-1133">Transmembrane helix</keyword>
<feature type="transmembrane region" description="Helical" evidence="6">
    <location>
        <begin position="74"/>
        <end position="93"/>
    </location>
</feature>
<dbReference type="InterPro" id="IPR050375">
    <property type="entry name" value="MFS_TsgA-like"/>
</dbReference>
<dbReference type="GO" id="GO:0005886">
    <property type="term" value="C:plasma membrane"/>
    <property type="evidence" value="ECO:0007669"/>
    <property type="project" value="UniProtKB-SubCell"/>
</dbReference>
<feature type="transmembrane region" description="Helical" evidence="6">
    <location>
        <begin position="99"/>
        <end position="120"/>
    </location>
</feature>
<protein>
    <submittedName>
        <fullName evidence="8">Sugar MFS transporter</fullName>
    </submittedName>
</protein>
<keyword evidence="3 6" id="KW-0812">Transmembrane</keyword>
<evidence type="ECO:0000313" key="9">
    <source>
        <dbReference type="Proteomes" id="UP000487221"/>
    </source>
</evidence>
<feature type="transmembrane region" description="Helical" evidence="6">
    <location>
        <begin position="7"/>
        <end position="30"/>
    </location>
</feature>
<accession>A0A7J5GTY4</accession>
<dbReference type="PANTHER" id="PTHR43702:SF3">
    <property type="entry name" value="PROTEIN TSGA"/>
    <property type="match status" value="1"/>
</dbReference>